<keyword evidence="2 10" id="KW-0575">Peroxidase</keyword>
<accession>A0A3D9Z1Y5</accession>
<keyword evidence="14" id="KW-1185">Reference proteome</keyword>
<dbReference type="EMBL" id="QUMO01000002">
    <property type="protein sequence ID" value="REF87319.1"/>
    <property type="molecule type" value="Genomic_DNA"/>
</dbReference>
<keyword evidence="6 10" id="KW-0560">Oxidoreductase</keyword>
<dbReference type="GO" id="GO:0046872">
    <property type="term" value="F:metal ion binding"/>
    <property type="evidence" value="ECO:0007669"/>
    <property type="project" value="UniProtKB-KW"/>
</dbReference>
<evidence type="ECO:0000259" key="12">
    <source>
        <dbReference type="Pfam" id="PF20628"/>
    </source>
</evidence>
<dbReference type="GO" id="GO:0005829">
    <property type="term" value="C:cytosol"/>
    <property type="evidence" value="ECO:0007669"/>
    <property type="project" value="TreeGrafter"/>
</dbReference>
<dbReference type="PANTHER" id="PTHR30521">
    <property type="entry name" value="DEFERROCHELATASE/PEROXIDASE"/>
    <property type="match status" value="1"/>
</dbReference>
<dbReference type="NCBIfam" id="TIGR01412">
    <property type="entry name" value="tat_substr_1"/>
    <property type="match status" value="1"/>
</dbReference>
<comment type="caution">
    <text evidence="13">The sequence shown here is derived from an EMBL/GenBank/DDBJ whole genome shotgun (WGS) entry which is preliminary data.</text>
</comment>
<feature type="domain" description="Dyp-type peroxidase N-terminal" evidence="11">
    <location>
        <begin position="101"/>
        <end position="255"/>
    </location>
</feature>
<dbReference type="InterPro" id="IPR006313">
    <property type="entry name" value="EfeB/EfeN"/>
</dbReference>
<gene>
    <name evidence="13" type="ORF">DES32_0939</name>
</gene>
<sequence>MAINAKIVYRQHLRDRQQRHSGALRACAGAQLGEAHEPDMSKSDDKKMQSSRRNFLVGAGGVLAATGIAAQSPATASPEVGITPKPSTLEADIEPFFGTHQGGIATAAQTQTYFAVFDLQTEKVEEVKALLRRWTDLAAKLSTGVINLAQSPEILKTDSGEALGLEPSRLTLTFGFGKGLFEKGGKDRYGLKAKMPEALIDLPYFNGDQLIDGHSGGDLSIQACANNPQVAFHAVRQLVNQAHGVASIRWAQSGFSAQYGEKAPRNLMGFKDGTINPGTPLDYDRFVWVGNEGPAWMNGGSYVVARVVRIALEHWDRMDIDYQEQTVGRRKFSGAPLSGKKESDPLDLDAVDKDGNPLIPAMAHARIASAAMNDGTQILRRGYSYNNGATFTAERWPPWHQGIEYDAGSLFICYQRDPRTGFVKLFDKLSKLDAMNQFTTHIGSGLFACPPGVTAGGFIGDRLFES</sequence>
<evidence type="ECO:0000256" key="3">
    <source>
        <dbReference type="ARBA" id="ARBA00022617"/>
    </source>
</evidence>
<organism evidence="13 14">
    <name type="scientific">Methylovirgula ligni</name>
    <dbReference type="NCBI Taxonomy" id="569860"/>
    <lineage>
        <taxon>Bacteria</taxon>
        <taxon>Pseudomonadati</taxon>
        <taxon>Pseudomonadota</taxon>
        <taxon>Alphaproteobacteria</taxon>
        <taxon>Hyphomicrobiales</taxon>
        <taxon>Beijerinckiaceae</taxon>
        <taxon>Methylovirgula</taxon>
    </lineage>
</organism>
<evidence type="ECO:0000259" key="11">
    <source>
        <dbReference type="Pfam" id="PF04261"/>
    </source>
</evidence>
<dbReference type="GO" id="GO:0033212">
    <property type="term" value="P:iron import into cell"/>
    <property type="evidence" value="ECO:0007669"/>
    <property type="project" value="InterPro"/>
</dbReference>
<feature type="binding site" evidence="8">
    <location>
        <position position="380"/>
    </location>
    <ligand>
        <name>heme b</name>
        <dbReference type="ChEBI" id="CHEBI:60344"/>
    </ligand>
</feature>
<dbReference type="AlphaFoldDB" id="A0A3D9Z1Y5"/>
<dbReference type="Pfam" id="PF20628">
    <property type="entry name" value="Dyp_perox_C"/>
    <property type="match status" value="1"/>
</dbReference>
<keyword evidence="3 8" id="KW-0349">Heme</keyword>
<dbReference type="PANTHER" id="PTHR30521:SF4">
    <property type="entry name" value="DEFERROCHELATASE"/>
    <property type="match status" value="1"/>
</dbReference>
<dbReference type="GO" id="GO:0030313">
    <property type="term" value="C:cell envelope"/>
    <property type="evidence" value="ECO:0007669"/>
    <property type="project" value="UniProtKB-SubCell"/>
</dbReference>
<feature type="binding site" evidence="8">
    <location>
        <position position="364"/>
    </location>
    <ligand>
        <name>heme b</name>
        <dbReference type="ChEBI" id="CHEBI:60344"/>
    </ligand>
</feature>
<keyword evidence="7 8" id="KW-0408">Iron</keyword>
<dbReference type="EC" id="1.11.1.-" evidence="10"/>
<dbReference type="SUPFAM" id="SSF54909">
    <property type="entry name" value="Dimeric alpha+beta barrel"/>
    <property type="match status" value="1"/>
</dbReference>
<comment type="function">
    <text evidence="10">Involved in the recovery of exogenous heme iron. Extracts iron from heme while preserving the protoporphyrin ring intact.</text>
</comment>
<comment type="subcellular location">
    <subcellularLocation>
        <location evidence="1">Cell envelope</location>
    </subcellularLocation>
</comment>
<evidence type="ECO:0000256" key="1">
    <source>
        <dbReference type="ARBA" id="ARBA00004196"/>
    </source>
</evidence>
<dbReference type="InterPro" id="IPR048328">
    <property type="entry name" value="Dyp_perox_C"/>
</dbReference>
<keyword evidence="4 8" id="KW-0479">Metal-binding</keyword>
<dbReference type="GO" id="GO:0020037">
    <property type="term" value="F:heme binding"/>
    <property type="evidence" value="ECO:0007669"/>
    <property type="project" value="InterPro"/>
</dbReference>
<evidence type="ECO:0000256" key="5">
    <source>
        <dbReference type="ARBA" id="ARBA00022729"/>
    </source>
</evidence>
<dbReference type="NCBIfam" id="TIGR01413">
    <property type="entry name" value="Dyp_perox_fam"/>
    <property type="match status" value="1"/>
</dbReference>
<evidence type="ECO:0000313" key="14">
    <source>
        <dbReference type="Proteomes" id="UP000256900"/>
    </source>
</evidence>
<evidence type="ECO:0000256" key="8">
    <source>
        <dbReference type="PIRSR" id="PIRSR606313-1"/>
    </source>
</evidence>
<proteinExistence type="inferred from homology"/>
<dbReference type="PROSITE" id="PS51404">
    <property type="entry name" value="DYP_PEROXIDASE"/>
    <property type="match status" value="1"/>
</dbReference>
<evidence type="ECO:0000256" key="2">
    <source>
        <dbReference type="ARBA" id="ARBA00022559"/>
    </source>
</evidence>
<feature type="binding site" evidence="9">
    <location>
        <position position="329"/>
    </location>
    <ligand>
        <name>protoporphyrin IX</name>
        <dbReference type="ChEBI" id="CHEBI:57306"/>
    </ligand>
</feature>
<evidence type="ECO:0000256" key="9">
    <source>
        <dbReference type="PIRSR" id="PIRSR606313-2"/>
    </source>
</evidence>
<dbReference type="InterPro" id="IPR048327">
    <property type="entry name" value="Dyp_perox_N"/>
</dbReference>
<evidence type="ECO:0000256" key="7">
    <source>
        <dbReference type="ARBA" id="ARBA00023004"/>
    </source>
</evidence>
<dbReference type="GO" id="GO:0004601">
    <property type="term" value="F:peroxidase activity"/>
    <property type="evidence" value="ECO:0007669"/>
    <property type="project" value="UniProtKB-KW"/>
</dbReference>
<evidence type="ECO:0000256" key="6">
    <source>
        <dbReference type="ARBA" id="ARBA00023002"/>
    </source>
</evidence>
<feature type="domain" description="Dyp-type peroxidase C-terminal" evidence="12">
    <location>
        <begin position="264"/>
        <end position="453"/>
    </location>
</feature>
<comment type="cofactor">
    <cofactor evidence="8 10">
        <name>heme b</name>
        <dbReference type="ChEBI" id="CHEBI:60344"/>
    </cofactor>
    <text evidence="8 10">Binds 1 heme b (iron(II)-protoporphyrin IX) group non-covalently per subunit.</text>
</comment>
<dbReference type="InterPro" id="IPR011008">
    <property type="entry name" value="Dimeric_a/b-barrel"/>
</dbReference>
<reference evidence="13 14" key="1">
    <citation type="submission" date="2018-08" db="EMBL/GenBank/DDBJ databases">
        <title>Genomic Encyclopedia of Type Strains, Phase IV (KMG-IV): sequencing the most valuable type-strain genomes for metagenomic binning, comparative biology and taxonomic classification.</title>
        <authorList>
            <person name="Goeker M."/>
        </authorList>
    </citation>
    <scope>NUCLEOTIDE SEQUENCE [LARGE SCALE GENOMIC DNA]</scope>
    <source>
        <strain evidence="13 14">BW863</strain>
    </source>
</reference>
<dbReference type="Pfam" id="PF04261">
    <property type="entry name" value="Dyp_perox_N"/>
    <property type="match status" value="1"/>
</dbReference>
<evidence type="ECO:0000313" key="13">
    <source>
        <dbReference type="EMBL" id="REF87319.1"/>
    </source>
</evidence>
<protein>
    <recommendedName>
        <fullName evidence="10">Deferrochelatase</fullName>
        <ecNumber evidence="10">1.11.1.-</ecNumber>
    </recommendedName>
    <alternativeName>
        <fullName evidence="10">Peroxidase EfeB</fullName>
    </alternativeName>
</protein>
<name>A0A3D9Z1Y5_9HYPH</name>
<comment type="similarity">
    <text evidence="10">Belongs to the DyP-type peroxidase family.</text>
</comment>
<keyword evidence="5" id="KW-0732">Signal</keyword>
<dbReference type="Proteomes" id="UP000256900">
    <property type="component" value="Unassembled WGS sequence"/>
</dbReference>
<evidence type="ECO:0000256" key="4">
    <source>
        <dbReference type="ARBA" id="ARBA00022723"/>
    </source>
</evidence>
<dbReference type="InterPro" id="IPR006314">
    <property type="entry name" value="Dyp_peroxidase"/>
</dbReference>
<evidence type="ECO:0000256" key="10">
    <source>
        <dbReference type="RuleBase" id="RU365017"/>
    </source>
</evidence>